<gene>
    <name evidence="1" type="ORF">IM755_10925</name>
</gene>
<proteinExistence type="predicted"/>
<keyword evidence="2" id="KW-1185">Reference proteome</keyword>
<evidence type="ECO:0000313" key="1">
    <source>
        <dbReference type="EMBL" id="MBE9577224.1"/>
    </source>
</evidence>
<sequence length="104" mass="11991">MSKNFVFKKGNEKITFEILNEKQVLSLSKSNRTKFTFYNVDKTKVNLAGQTIRILPESQTSENETFIEMSPKPENLIDGKLSVIVSYKNEGEMRIFKLLIPTEN</sequence>
<dbReference type="Proteomes" id="UP000656274">
    <property type="component" value="Unassembled WGS sequence"/>
</dbReference>
<reference evidence="1 2" key="1">
    <citation type="submission" date="2020-10" db="EMBL/GenBank/DDBJ databases">
        <title>The genome sequence of Flavobacterium aquaticum 1Y8A.</title>
        <authorList>
            <person name="Liu Y."/>
        </authorList>
    </citation>
    <scope>NUCLEOTIDE SEQUENCE [LARGE SCALE GENOMIC DNA]</scope>
    <source>
        <strain evidence="1 2">1Y8A</strain>
    </source>
</reference>
<evidence type="ECO:0000313" key="2">
    <source>
        <dbReference type="Proteomes" id="UP000656274"/>
    </source>
</evidence>
<protein>
    <submittedName>
        <fullName evidence="1">Uncharacterized protein</fullName>
    </submittedName>
</protein>
<organism evidence="1 2">
    <name type="scientific">Flavobacterium proteolyticum</name>
    <dbReference type="NCBI Taxonomy" id="2911683"/>
    <lineage>
        <taxon>Bacteria</taxon>
        <taxon>Pseudomonadati</taxon>
        <taxon>Bacteroidota</taxon>
        <taxon>Flavobacteriia</taxon>
        <taxon>Flavobacteriales</taxon>
        <taxon>Flavobacteriaceae</taxon>
        <taxon>Flavobacterium</taxon>
    </lineage>
</organism>
<dbReference type="RefSeq" id="WP_194096725.1">
    <property type="nucleotide sequence ID" value="NZ_JADFTZ010000005.1"/>
</dbReference>
<name>A0ABR9WUB0_9FLAO</name>
<comment type="caution">
    <text evidence="1">The sequence shown here is derived from an EMBL/GenBank/DDBJ whole genome shotgun (WGS) entry which is preliminary data.</text>
</comment>
<accession>A0ABR9WUB0</accession>
<dbReference type="EMBL" id="JADFTZ010000005">
    <property type="protein sequence ID" value="MBE9577224.1"/>
    <property type="molecule type" value="Genomic_DNA"/>
</dbReference>